<dbReference type="Pfam" id="PF00459">
    <property type="entry name" value="Inositol_P"/>
    <property type="match status" value="1"/>
</dbReference>
<protein>
    <recommendedName>
        <fullName evidence="3">inositol-phosphate phosphatase</fullName>
        <ecNumber evidence="3">3.1.3.25</ecNumber>
    </recommendedName>
</protein>
<dbReference type="InterPro" id="IPR020550">
    <property type="entry name" value="Inositol_monophosphatase_CS"/>
</dbReference>
<evidence type="ECO:0000256" key="3">
    <source>
        <dbReference type="ARBA" id="ARBA00013106"/>
    </source>
</evidence>
<comment type="catalytic activity">
    <reaction evidence="1">
        <text>a myo-inositol phosphate + H2O = myo-inositol + phosphate</text>
        <dbReference type="Rhea" id="RHEA:24056"/>
        <dbReference type="ChEBI" id="CHEBI:15377"/>
        <dbReference type="ChEBI" id="CHEBI:17268"/>
        <dbReference type="ChEBI" id="CHEBI:43474"/>
        <dbReference type="ChEBI" id="CHEBI:84139"/>
        <dbReference type="EC" id="3.1.3.25"/>
    </reaction>
</comment>
<dbReference type="Proteomes" id="UP000233375">
    <property type="component" value="Unassembled WGS sequence"/>
</dbReference>
<dbReference type="AlphaFoldDB" id="A0A2N0YY44"/>
<feature type="binding site" evidence="7">
    <location>
        <position position="89"/>
    </location>
    <ligand>
        <name>Mg(2+)</name>
        <dbReference type="ChEBI" id="CHEBI:18420"/>
        <label>1</label>
        <note>catalytic</note>
    </ligand>
</feature>
<keyword evidence="6 7" id="KW-0460">Magnesium</keyword>
<accession>A0A2N0YY44</accession>
<dbReference type="Gene3D" id="3.30.540.10">
    <property type="entry name" value="Fructose-1,6-Bisphosphatase, subunit A, domain 1"/>
    <property type="match status" value="1"/>
</dbReference>
<dbReference type="PRINTS" id="PR00377">
    <property type="entry name" value="IMPHPHTASES"/>
</dbReference>
<evidence type="ECO:0000256" key="7">
    <source>
        <dbReference type="PIRSR" id="PIRSR600760-2"/>
    </source>
</evidence>
<evidence type="ECO:0000256" key="2">
    <source>
        <dbReference type="ARBA" id="ARBA00001946"/>
    </source>
</evidence>
<evidence type="ECO:0000313" key="9">
    <source>
        <dbReference type="Proteomes" id="UP000233375"/>
    </source>
</evidence>
<evidence type="ECO:0000256" key="4">
    <source>
        <dbReference type="ARBA" id="ARBA00022723"/>
    </source>
</evidence>
<feature type="binding site" evidence="7">
    <location>
        <position position="69"/>
    </location>
    <ligand>
        <name>Mg(2+)</name>
        <dbReference type="ChEBI" id="CHEBI:18420"/>
        <label>1</label>
        <note>catalytic</note>
    </ligand>
</feature>
<comment type="caution">
    <text evidence="8">The sequence shown here is derived from an EMBL/GenBank/DDBJ whole genome shotgun (WGS) entry which is preliminary data.</text>
</comment>
<dbReference type="OrthoDB" id="9772456at2"/>
<dbReference type="EMBL" id="PISE01000046">
    <property type="protein sequence ID" value="PKG22165.1"/>
    <property type="molecule type" value="Genomic_DNA"/>
</dbReference>
<organism evidence="8 9">
    <name type="scientific">Niallia nealsonii</name>
    <dbReference type="NCBI Taxonomy" id="115979"/>
    <lineage>
        <taxon>Bacteria</taxon>
        <taxon>Bacillati</taxon>
        <taxon>Bacillota</taxon>
        <taxon>Bacilli</taxon>
        <taxon>Bacillales</taxon>
        <taxon>Bacillaceae</taxon>
        <taxon>Niallia</taxon>
    </lineage>
</organism>
<keyword evidence="5" id="KW-0378">Hydrolase</keyword>
<reference evidence="8 9" key="1">
    <citation type="journal article" date="2003" name="Int. J. Syst. Evol. Microbiol.">
        <title>Bacillus nealsonii sp. nov., isolated from a spacecraft-assembly facility, whose spores are gamma-radiation resistant.</title>
        <authorList>
            <person name="Venkateswaran K."/>
            <person name="Kempf M."/>
            <person name="Chen F."/>
            <person name="Satomi M."/>
            <person name="Nicholson W."/>
            <person name="Kern R."/>
        </authorList>
    </citation>
    <scope>NUCLEOTIDE SEQUENCE [LARGE SCALE GENOMIC DNA]</scope>
    <source>
        <strain evidence="8 9">FO-92</strain>
    </source>
</reference>
<dbReference type="RefSeq" id="WP_101178716.1">
    <property type="nucleotide sequence ID" value="NZ_PISE01000046.1"/>
</dbReference>
<comment type="cofactor">
    <cofactor evidence="2 7">
        <name>Mg(2+)</name>
        <dbReference type="ChEBI" id="CHEBI:18420"/>
    </cofactor>
</comment>
<evidence type="ECO:0000256" key="1">
    <source>
        <dbReference type="ARBA" id="ARBA00001033"/>
    </source>
</evidence>
<dbReference type="InterPro" id="IPR020583">
    <property type="entry name" value="Inositol_monoP_metal-BS"/>
</dbReference>
<dbReference type="PROSITE" id="PS00629">
    <property type="entry name" value="IMP_1"/>
    <property type="match status" value="1"/>
</dbReference>
<dbReference type="GO" id="GO:0007165">
    <property type="term" value="P:signal transduction"/>
    <property type="evidence" value="ECO:0007669"/>
    <property type="project" value="TreeGrafter"/>
</dbReference>
<dbReference type="GO" id="GO:0046854">
    <property type="term" value="P:phosphatidylinositol phosphate biosynthetic process"/>
    <property type="evidence" value="ECO:0007669"/>
    <property type="project" value="InterPro"/>
</dbReference>
<dbReference type="CDD" id="cd01637">
    <property type="entry name" value="IMPase_like"/>
    <property type="match status" value="1"/>
</dbReference>
<feature type="binding site" evidence="7">
    <location>
        <position position="90"/>
    </location>
    <ligand>
        <name>Mg(2+)</name>
        <dbReference type="ChEBI" id="CHEBI:18420"/>
        <label>2</label>
    </ligand>
</feature>
<gene>
    <name evidence="8" type="ORF">CWS01_18655</name>
</gene>
<keyword evidence="4 7" id="KW-0479">Metal-binding</keyword>
<dbReference type="Gene3D" id="3.40.190.80">
    <property type="match status" value="1"/>
</dbReference>
<dbReference type="PANTHER" id="PTHR20854">
    <property type="entry name" value="INOSITOL MONOPHOSPHATASE"/>
    <property type="match status" value="1"/>
</dbReference>
<dbReference type="GO" id="GO:0046872">
    <property type="term" value="F:metal ion binding"/>
    <property type="evidence" value="ECO:0007669"/>
    <property type="project" value="UniProtKB-KW"/>
</dbReference>
<proteinExistence type="predicted"/>
<keyword evidence="9" id="KW-1185">Reference proteome</keyword>
<dbReference type="PROSITE" id="PS00630">
    <property type="entry name" value="IMP_2"/>
    <property type="match status" value="1"/>
</dbReference>
<dbReference type="PANTHER" id="PTHR20854:SF4">
    <property type="entry name" value="INOSITOL-1-MONOPHOSPHATASE-RELATED"/>
    <property type="match status" value="1"/>
</dbReference>
<dbReference type="EC" id="3.1.3.25" evidence="3"/>
<evidence type="ECO:0000256" key="5">
    <source>
        <dbReference type="ARBA" id="ARBA00022801"/>
    </source>
</evidence>
<name>A0A2N0YY44_9BACI</name>
<feature type="binding site" evidence="7">
    <location>
        <position position="214"/>
    </location>
    <ligand>
        <name>Mg(2+)</name>
        <dbReference type="ChEBI" id="CHEBI:18420"/>
        <label>1</label>
        <note>catalytic</note>
    </ligand>
</feature>
<feature type="binding site" evidence="7">
    <location>
        <position position="87"/>
    </location>
    <ligand>
        <name>Mg(2+)</name>
        <dbReference type="ChEBI" id="CHEBI:18420"/>
        <label>1</label>
        <note>catalytic</note>
    </ligand>
</feature>
<dbReference type="FunFam" id="3.30.540.10:FF:000003">
    <property type="entry name" value="Inositol-1-monophosphatase"/>
    <property type="match status" value="1"/>
</dbReference>
<dbReference type="SUPFAM" id="SSF56655">
    <property type="entry name" value="Carbohydrate phosphatase"/>
    <property type="match status" value="1"/>
</dbReference>
<evidence type="ECO:0000256" key="6">
    <source>
        <dbReference type="ARBA" id="ARBA00022842"/>
    </source>
</evidence>
<evidence type="ECO:0000313" key="8">
    <source>
        <dbReference type="EMBL" id="PKG22165.1"/>
    </source>
</evidence>
<dbReference type="GO" id="GO:0006020">
    <property type="term" value="P:inositol metabolic process"/>
    <property type="evidence" value="ECO:0007669"/>
    <property type="project" value="TreeGrafter"/>
</dbReference>
<dbReference type="InterPro" id="IPR000760">
    <property type="entry name" value="Inositol_monophosphatase-like"/>
</dbReference>
<dbReference type="GO" id="GO:0008934">
    <property type="term" value="F:inositol monophosphate 1-phosphatase activity"/>
    <property type="evidence" value="ECO:0007669"/>
    <property type="project" value="TreeGrafter"/>
</dbReference>
<sequence length="266" mass="29979">MTNWLEVDTYAKEWIKEAGERIKKSFSKKLLIETKSNKNDLVTEIDKATEEFFIQNINKQYPSHRILGEEGISSSIEDLKGIVWIIDPIDGTMNFVHMQRDFAISIGIYEDGVGKIGLIYDVVADELYHVVQGKGAYMNDMPLAPLKETAVEEAIIGLNSTWVTENKRIDPKILAPLARDARGTRSFGSACLELAYIASGRMDAYITLRLSPWDYAAGKIMVEELGGKVTSLRNENLDLLTQNSFFAGKPGVHKEIMEKYLHNGEW</sequence>